<dbReference type="GO" id="GO:0005737">
    <property type="term" value="C:cytoplasm"/>
    <property type="evidence" value="ECO:0007669"/>
    <property type="project" value="TreeGrafter"/>
</dbReference>
<dbReference type="PANTHER" id="PTHR12835">
    <property type="entry name" value="BIOTIN PROTEIN LIGASE"/>
    <property type="match status" value="1"/>
</dbReference>
<evidence type="ECO:0000256" key="3">
    <source>
        <dbReference type="ARBA" id="ARBA00022840"/>
    </source>
</evidence>
<name>A0A1U6H051_9SPHN</name>
<proteinExistence type="predicted"/>
<dbReference type="GO" id="GO:0004077">
    <property type="term" value="F:biotin--[biotin carboxyl-carrier protein] ligase activity"/>
    <property type="evidence" value="ECO:0007669"/>
    <property type="project" value="UniProtKB-EC"/>
</dbReference>
<evidence type="ECO:0000256" key="2">
    <source>
        <dbReference type="ARBA" id="ARBA00022741"/>
    </source>
</evidence>
<dbReference type="Pfam" id="PF03099">
    <property type="entry name" value="BPL_LplA_LipB"/>
    <property type="match status" value="1"/>
</dbReference>
<dbReference type="CDD" id="cd16442">
    <property type="entry name" value="BPL"/>
    <property type="match status" value="1"/>
</dbReference>
<dbReference type="InterPro" id="IPR004143">
    <property type="entry name" value="BPL_LPL_catalytic"/>
</dbReference>
<dbReference type="PANTHER" id="PTHR12835:SF5">
    <property type="entry name" value="BIOTIN--PROTEIN LIGASE"/>
    <property type="match status" value="1"/>
</dbReference>
<dbReference type="EMBL" id="FVZE01000001">
    <property type="protein sequence ID" value="SLJ89158.1"/>
    <property type="molecule type" value="Genomic_DNA"/>
</dbReference>
<dbReference type="NCBIfam" id="TIGR00121">
    <property type="entry name" value="birA_ligase"/>
    <property type="match status" value="1"/>
</dbReference>
<dbReference type="InterPro" id="IPR008988">
    <property type="entry name" value="Transcriptional_repressor_C"/>
</dbReference>
<dbReference type="Gene3D" id="3.30.930.10">
    <property type="entry name" value="Bira Bifunctional Protein, Domain 2"/>
    <property type="match status" value="1"/>
</dbReference>
<dbReference type="Pfam" id="PF02237">
    <property type="entry name" value="BPL_C"/>
    <property type="match status" value="1"/>
</dbReference>
<dbReference type="InterPro" id="IPR045864">
    <property type="entry name" value="aa-tRNA-synth_II/BPL/LPL"/>
</dbReference>
<evidence type="ECO:0000313" key="8">
    <source>
        <dbReference type="EMBL" id="SLJ89158.1"/>
    </source>
</evidence>
<dbReference type="InterPro" id="IPR003142">
    <property type="entry name" value="BPL_C"/>
</dbReference>
<dbReference type="AlphaFoldDB" id="A0A1U6H051"/>
<gene>
    <name evidence="8" type="ORF">SAMN06295987_101943</name>
</gene>
<feature type="domain" description="BPL/LPL catalytic" evidence="7">
    <location>
        <begin position="1"/>
        <end position="171"/>
    </location>
</feature>
<protein>
    <recommendedName>
        <fullName evidence="5">biotin--[biotin carboxyl-carrier protein] ligase</fullName>
        <ecNumber evidence="5">6.3.4.15</ecNumber>
    </recommendedName>
</protein>
<organism evidence="8 9">
    <name type="scientific">Novosphingobium mathurense</name>
    <dbReference type="NCBI Taxonomy" id="428990"/>
    <lineage>
        <taxon>Bacteria</taxon>
        <taxon>Pseudomonadati</taxon>
        <taxon>Pseudomonadota</taxon>
        <taxon>Alphaproteobacteria</taxon>
        <taxon>Sphingomonadales</taxon>
        <taxon>Sphingomonadaceae</taxon>
        <taxon>Novosphingobium</taxon>
    </lineage>
</organism>
<dbReference type="SUPFAM" id="SSF50037">
    <property type="entry name" value="C-terminal domain of transcriptional repressors"/>
    <property type="match status" value="1"/>
</dbReference>
<keyword evidence="9" id="KW-1185">Reference proteome</keyword>
<dbReference type="RefSeq" id="WP_079729597.1">
    <property type="nucleotide sequence ID" value="NZ_FVZE01000001.1"/>
</dbReference>
<dbReference type="Gene3D" id="2.30.30.100">
    <property type="match status" value="1"/>
</dbReference>
<sequence length="240" mass="25146">MIRSVTQTGSTNADLAARLSGGEYLPEGEWLVADRQTAGKGRLGRAWNDGLGNFMGSTVVRPGQGDPPFASLALLAGLSVHEAIASLLPDPSPLWLKWPNDLLLSGSKVAGILLEMVAGTVIVGIGVNLRVAPHVEGRAVAALCDHGVDVSRDDFAVGLARAFALELERWRSAGLAPMLRRWQSAAHPKGTRLTVLPPGEEAIEGGFAGLTEEGNLLLSLNDGSLRTIHAGDVLLSATSH</sequence>
<dbReference type="EC" id="6.3.4.15" evidence="5"/>
<keyword evidence="3" id="KW-0067">ATP-binding</keyword>
<accession>A0A1U6H051</accession>
<keyword evidence="4" id="KW-0092">Biotin</keyword>
<comment type="catalytic activity">
    <reaction evidence="6">
        <text>biotin + L-lysyl-[protein] + ATP = N(6)-biotinyl-L-lysyl-[protein] + AMP + diphosphate + H(+)</text>
        <dbReference type="Rhea" id="RHEA:11756"/>
        <dbReference type="Rhea" id="RHEA-COMP:9752"/>
        <dbReference type="Rhea" id="RHEA-COMP:10505"/>
        <dbReference type="ChEBI" id="CHEBI:15378"/>
        <dbReference type="ChEBI" id="CHEBI:29969"/>
        <dbReference type="ChEBI" id="CHEBI:30616"/>
        <dbReference type="ChEBI" id="CHEBI:33019"/>
        <dbReference type="ChEBI" id="CHEBI:57586"/>
        <dbReference type="ChEBI" id="CHEBI:83144"/>
        <dbReference type="ChEBI" id="CHEBI:456215"/>
        <dbReference type="EC" id="6.3.4.15"/>
    </reaction>
</comment>
<dbReference type="SUPFAM" id="SSF55681">
    <property type="entry name" value="Class II aaRS and biotin synthetases"/>
    <property type="match status" value="1"/>
</dbReference>
<dbReference type="GO" id="GO:0005524">
    <property type="term" value="F:ATP binding"/>
    <property type="evidence" value="ECO:0007669"/>
    <property type="project" value="UniProtKB-KW"/>
</dbReference>
<dbReference type="InterPro" id="IPR004408">
    <property type="entry name" value="Biotin_CoA_COase_ligase"/>
</dbReference>
<evidence type="ECO:0000256" key="6">
    <source>
        <dbReference type="ARBA" id="ARBA00047846"/>
    </source>
</evidence>
<evidence type="ECO:0000259" key="7">
    <source>
        <dbReference type="PROSITE" id="PS51733"/>
    </source>
</evidence>
<evidence type="ECO:0000256" key="5">
    <source>
        <dbReference type="ARBA" id="ARBA00024227"/>
    </source>
</evidence>
<keyword evidence="1 8" id="KW-0436">Ligase</keyword>
<dbReference type="Proteomes" id="UP000190989">
    <property type="component" value="Unassembled WGS sequence"/>
</dbReference>
<evidence type="ECO:0000313" key="9">
    <source>
        <dbReference type="Proteomes" id="UP000190989"/>
    </source>
</evidence>
<dbReference type="STRING" id="428990.SAMN06295987_101943"/>
<dbReference type="PROSITE" id="PS51733">
    <property type="entry name" value="BPL_LPL_CATALYTIC"/>
    <property type="match status" value="1"/>
</dbReference>
<evidence type="ECO:0000256" key="4">
    <source>
        <dbReference type="ARBA" id="ARBA00023267"/>
    </source>
</evidence>
<reference evidence="9" key="1">
    <citation type="submission" date="2017-02" db="EMBL/GenBank/DDBJ databases">
        <authorList>
            <person name="Varghese N."/>
            <person name="Submissions S."/>
        </authorList>
    </citation>
    <scope>NUCLEOTIDE SEQUENCE [LARGE SCALE GENOMIC DNA]</scope>
    <source>
        <strain evidence="9">SM117</strain>
    </source>
</reference>
<keyword evidence="2" id="KW-0547">Nucleotide-binding</keyword>
<evidence type="ECO:0000256" key="1">
    <source>
        <dbReference type="ARBA" id="ARBA00022598"/>
    </source>
</evidence>